<comment type="caution">
    <text evidence="3">The sequence shown here is derived from an EMBL/GenBank/DDBJ whole genome shotgun (WGS) entry which is preliminary data.</text>
</comment>
<keyword evidence="1" id="KW-0732">Signal</keyword>
<reference evidence="3 4" key="1">
    <citation type="submission" date="2024-09" db="EMBL/GenBank/DDBJ databases">
        <authorList>
            <person name="Sun Q."/>
            <person name="Mori K."/>
        </authorList>
    </citation>
    <scope>NUCLEOTIDE SEQUENCE [LARGE SCALE GENOMIC DNA]</scope>
    <source>
        <strain evidence="3 4">JCM 4414</strain>
    </source>
</reference>
<organism evidence="3 4">
    <name type="scientific">Streptomyces roseoviridis</name>
    <dbReference type="NCBI Taxonomy" id="67361"/>
    <lineage>
        <taxon>Bacteria</taxon>
        <taxon>Bacillati</taxon>
        <taxon>Actinomycetota</taxon>
        <taxon>Actinomycetes</taxon>
        <taxon>Kitasatosporales</taxon>
        <taxon>Streptomycetaceae</taxon>
        <taxon>Streptomyces</taxon>
    </lineage>
</organism>
<evidence type="ECO:0000313" key="4">
    <source>
        <dbReference type="Proteomes" id="UP001589716"/>
    </source>
</evidence>
<keyword evidence="4" id="KW-1185">Reference proteome</keyword>
<proteinExistence type="predicted"/>
<dbReference type="EMBL" id="JBHMCT010000007">
    <property type="protein sequence ID" value="MFB9554119.1"/>
    <property type="molecule type" value="Genomic_DNA"/>
</dbReference>
<feature type="domain" description="DUF306" evidence="2">
    <location>
        <begin position="155"/>
        <end position="263"/>
    </location>
</feature>
<accession>A0ABV5QKV1</accession>
<dbReference type="PROSITE" id="PS51257">
    <property type="entry name" value="PROKAR_LIPOPROTEIN"/>
    <property type="match status" value="1"/>
</dbReference>
<dbReference type="RefSeq" id="WP_345486745.1">
    <property type="nucleotide sequence ID" value="NZ_BAAAWU010000001.1"/>
</dbReference>
<evidence type="ECO:0000256" key="1">
    <source>
        <dbReference type="SAM" id="SignalP"/>
    </source>
</evidence>
<dbReference type="InterPro" id="IPR005184">
    <property type="entry name" value="DUF306_Meta_HslJ"/>
</dbReference>
<evidence type="ECO:0000259" key="2">
    <source>
        <dbReference type="Pfam" id="PF03724"/>
    </source>
</evidence>
<gene>
    <name evidence="3" type="ORF">ACFFTP_07880</name>
</gene>
<dbReference type="Proteomes" id="UP001589716">
    <property type="component" value="Unassembled WGS sequence"/>
</dbReference>
<feature type="chain" id="PRO_5047419794" evidence="1">
    <location>
        <begin position="27"/>
        <end position="273"/>
    </location>
</feature>
<protein>
    <submittedName>
        <fullName evidence="3">META domain-containing protein</fullName>
    </submittedName>
</protein>
<feature type="signal peptide" evidence="1">
    <location>
        <begin position="1"/>
        <end position="26"/>
    </location>
</feature>
<sequence length="273" mass="27870">MQKPRTLTAALTVSALALLSACGTEAGTGPGAGGDPDTPDLPVAGNHWTIAAVTVDGARSVAPPGAHLEVEENGRAKGNTGCNNFGAAVAVNGDTVTVSSHEVTLIGCPADRDRFERALLKAFTGELKGKAQKKGLTLASADGRKVLELVAESGAPLVGTAWTVDALLGGETSASLPAGSEGKAKLTFGKDGRLSGSLGCNRVSAPAKITDRTITLGAVTTTRMICTSPQMELETKLYEVLDGPLTYRLDHRTLTVTGADGQGFTARAETDEG</sequence>
<dbReference type="InterPro" id="IPR038670">
    <property type="entry name" value="HslJ-like_sf"/>
</dbReference>
<dbReference type="PANTHER" id="PTHR35535:SF2">
    <property type="entry name" value="DUF306 DOMAIN-CONTAINING PROTEIN"/>
    <property type="match status" value="1"/>
</dbReference>
<name>A0ABV5QKV1_9ACTN</name>
<dbReference type="PANTHER" id="PTHR35535">
    <property type="entry name" value="HEAT SHOCK PROTEIN HSLJ"/>
    <property type="match status" value="1"/>
</dbReference>
<dbReference type="Pfam" id="PF03724">
    <property type="entry name" value="META"/>
    <property type="match status" value="2"/>
</dbReference>
<evidence type="ECO:0000313" key="3">
    <source>
        <dbReference type="EMBL" id="MFB9554119.1"/>
    </source>
</evidence>
<dbReference type="Gene3D" id="2.40.128.270">
    <property type="match status" value="2"/>
</dbReference>
<feature type="domain" description="DUF306" evidence="2">
    <location>
        <begin position="43"/>
        <end position="148"/>
    </location>
</feature>
<dbReference type="InterPro" id="IPR053147">
    <property type="entry name" value="Hsp_HslJ-like"/>
</dbReference>